<evidence type="ECO:0000313" key="1">
    <source>
        <dbReference type="EnsemblMetazoa" id="GMOY006657-PA"/>
    </source>
</evidence>
<keyword evidence="2" id="KW-1185">Reference proteome</keyword>
<reference evidence="1" key="1">
    <citation type="submission" date="2020-05" db="UniProtKB">
        <authorList>
            <consortium name="EnsemblMetazoa"/>
        </authorList>
    </citation>
    <scope>IDENTIFICATION</scope>
    <source>
        <strain evidence="1">Yale</strain>
    </source>
</reference>
<dbReference type="VEuPathDB" id="VectorBase:GMOY006657"/>
<proteinExistence type="predicted"/>
<dbReference type="AlphaFoldDB" id="A0A1B0G091"/>
<dbReference type="STRING" id="37546.A0A1B0G091"/>
<evidence type="ECO:0000313" key="2">
    <source>
        <dbReference type="Proteomes" id="UP000092444"/>
    </source>
</evidence>
<dbReference type="EnsemblMetazoa" id="GMOY006657-RA">
    <property type="protein sequence ID" value="GMOY006657-PA"/>
    <property type="gene ID" value="GMOY006657"/>
</dbReference>
<dbReference type="Proteomes" id="UP000092444">
    <property type="component" value="Unassembled WGS sequence"/>
</dbReference>
<sequence>MLEHHWNILMKVLICWLRDKNKITLQLNLPNHPEVLILNCLSEIFDSAQKSLLRNLLELSCDRSSQTTPFLEMTPIAYPLSTLDECHALQNQINMLINANLQWGSIVLIVLKQGIIANV</sequence>
<accession>A0A1B0G091</accession>
<organism evidence="1 2">
    <name type="scientific">Glossina morsitans morsitans</name>
    <name type="common">Savannah tsetse fly</name>
    <dbReference type="NCBI Taxonomy" id="37546"/>
    <lineage>
        <taxon>Eukaryota</taxon>
        <taxon>Metazoa</taxon>
        <taxon>Ecdysozoa</taxon>
        <taxon>Arthropoda</taxon>
        <taxon>Hexapoda</taxon>
        <taxon>Insecta</taxon>
        <taxon>Pterygota</taxon>
        <taxon>Neoptera</taxon>
        <taxon>Endopterygota</taxon>
        <taxon>Diptera</taxon>
        <taxon>Brachycera</taxon>
        <taxon>Muscomorpha</taxon>
        <taxon>Hippoboscoidea</taxon>
        <taxon>Glossinidae</taxon>
        <taxon>Glossina</taxon>
    </lineage>
</organism>
<protein>
    <submittedName>
        <fullName evidence="1">Uncharacterized protein</fullName>
    </submittedName>
</protein>
<name>A0A1B0G091_GLOMM</name>
<dbReference type="EMBL" id="CCAG010007751">
    <property type="status" value="NOT_ANNOTATED_CDS"/>
    <property type="molecule type" value="Genomic_DNA"/>
</dbReference>